<keyword evidence="9" id="KW-0624">Polysaccharide degradation</keyword>
<dbReference type="AlphaFoldDB" id="A0AAD7C0R3"/>
<dbReference type="InterPro" id="IPR013319">
    <property type="entry name" value="GH11/12"/>
</dbReference>
<evidence type="ECO:0000259" key="11">
    <source>
        <dbReference type="PROSITE" id="PS51761"/>
    </source>
</evidence>
<evidence type="ECO:0000256" key="6">
    <source>
        <dbReference type="ARBA" id="ARBA00022801"/>
    </source>
</evidence>
<keyword evidence="7" id="KW-0119">Carbohydrate metabolism</keyword>
<evidence type="ECO:0000256" key="7">
    <source>
        <dbReference type="ARBA" id="ARBA00023277"/>
    </source>
</evidence>
<dbReference type="PANTHER" id="PTHR46828:SF2">
    <property type="entry name" value="ENDO-1,4-BETA-XYLANASE A-RELATED"/>
    <property type="match status" value="1"/>
</dbReference>
<comment type="similarity">
    <text evidence="3 10">Belongs to the glycosyl hydrolase 11 (cellulase G) family.</text>
</comment>
<evidence type="ECO:0000256" key="10">
    <source>
        <dbReference type="PROSITE-ProRule" id="PRU01097"/>
    </source>
</evidence>
<dbReference type="EMBL" id="JARKIF010000006">
    <property type="protein sequence ID" value="KAJ7636188.1"/>
    <property type="molecule type" value="Genomic_DNA"/>
</dbReference>
<dbReference type="PROSITE" id="PS51761">
    <property type="entry name" value="GH11_3"/>
    <property type="match status" value="1"/>
</dbReference>
<dbReference type="InterPro" id="IPR001137">
    <property type="entry name" value="Glyco_hydro_11"/>
</dbReference>
<dbReference type="Gene3D" id="2.60.120.180">
    <property type="match status" value="1"/>
</dbReference>
<evidence type="ECO:0000256" key="2">
    <source>
        <dbReference type="ARBA" id="ARBA00004851"/>
    </source>
</evidence>
<accession>A0AAD7C0R3</accession>
<comment type="caution">
    <text evidence="12">The sequence shown here is derived from an EMBL/GenBank/DDBJ whole genome shotgun (WGS) entry which is preliminary data.</text>
</comment>
<keyword evidence="8" id="KW-0326">Glycosidase</keyword>
<comment type="caution">
    <text evidence="10">Lacks conserved residue(s) required for the propagation of feature annotation.</text>
</comment>
<keyword evidence="13" id="KW-1185">Reference proteome</keyword>
<comment type="catalytic activity">
    <reaction evidence="1">
        <text>Endohydrolysis of (1-&gt;4)-beta-D-xylosidic linkages in xylans.</text>
        <dbReference type="EC" id="3.2.1.8"/>
    </reaction>
</comment>
<sequence>SLSSSLKRLTYPALTWATSTIHSGPPDSSGVTISNYDESWPGEYTIQWSETSEFWGGKGWEVGSTHGYSASGLTGPGYSATGTNGSLLLYGTTTANPGVEYFIVEDVSPTTALWLAGMPISGTVTADDSVYDIYEITQTNDAGVQQLQYWNVRQTPRDNGAITRGVHFSAWAELGMPLGDLGMQVFAVKGEAGDGAGSVVVRIQTVSGIFIREGIG</sequence>
<keyword evidence="5" id="KW-0858">Xylan degradation</keyword>
<dbReference type="Pfam" id="PF00457">
    <property type="entry name" value="Glyco_hydro_11"/>
    <property type="match status" value="1"/>
</dbReference>
<keyword evidence="6" id="KW-0378">Hydrolase</keyword>
<dbReference type="Proteomes" id="UP001221142">
    <property type="component" value="Unassembled WGS sequence"/>
</dbReference>
<dbReference type="EC" id="3.2.1.8" evidence="4"/>
<evidence type="ECO:0000313" key="12">
    <source>
        <dbReference type="EMBL" id="KAJ7636188.1"/>
    </source>
</evidence>
<dbReference type="GO" id="GO:0045493">
    <property type="term" value="P:xylan catabolic process"/>
    <property type="evidence" value="ECO:0007669"/>
    <property type="project" value="UniProtKB-KW"/>
</dbReference>
<evidence type="ECO:0000313" key="13">
    <source>
        <dbReference type="Proteomes" id="UP001221142"/>
    </source>
</evidence>
<dbReference type="InterPro" id="IPR013320">
    <property type="entry name" value="ConA-like_dom_sf"/>
</dbReference>
<dbReference type="GO" id="GO:0031176">
    <property type="term" value="F:endo-1,4-beta-xylanase activity"/>
    <property type="evidence" value="ECO:0007669"/>
    <property type="project" value="UniProtKB-EC"/>
</dbReference>
<evidence type="ECO:0000256" key="8">
    <source>
        <dbReference type="ARBA" id="ARBA00023295"/>
    </source>
</evidence>
<feature type="domain" description="GH11" evidence="11">
    <location>
        <begin position="1"/>
        <end position="202"/>
    </location>
</feature>
<comment type="pathway">
    <text evidence="2">Glycan degradation; xylan degradation.</text>
</comment>
<organism evidence="12 13">
    <name type="scientific">Roridomyces roridus</name>
    <dbReference type="NCBI Taxonomy" id="1738132"/>
    <lineage>
        <taxon>Eukaryota</taxon>
        <taxon>Fungi</taxon>
        <taxon>Dikarya</taxon>
        <taxon>Basidiomycota</taxon>
        <taxon>Agaricomycotina</taxon>
        <taxon>Agaricomycetes</taxon>
        <taxon>Agaricomycetidae</taxon>
        <taxon>Agaricales</taxon>
        <taxon>Marasmiineae</taxon>
        <taxon>Mycenaceae</taxon>
        <taxon>Roridomyces</taxon>
    </lineage>
</organism>
<name>A0AAD7C0R3_9AGAR</name>
<evidence type="ECO:0000256" key="4">
    <source>
        <dbReference type="ARBA" id="ARBA00012590"/>
    </source>
</evidence>
<evidence type="ECO:0000256" key="3">
    <source>
        <dbReference type="ARBA" id="ARBA00007792"/>
    </source>
</evidence>
<dbReference type="SUPFAM" id="SSF49899">
    <property type="entry name" value="Concanavalin A-like lectins/glucanases"/>
    <property type="match status" value="1"/>
</dbReference>
<evidence type="ECO:0000256" key="1">
    <source>
        <dbReference type="ARBA" id="ARBA00000681"/>
    </source>
</evidence>
<gene>
    <name evidence="12" type="ORF">FB45DRAFT_741722</name>
</gene>
<proteinExistence type="inferred from homology"/>
<dbReference type="InterPro" id="IPR033123">
    <property type="entry name" value="GH11_dom"/>
</dbReference>
<evidence type="ECO:0000256" key="9">
    <source>
        <dbReference type="ARBA" id="ARBA00023326"/>
    </source>
</evidence>
<protein>
    <recommendedName>
        <fullName evidence="4">endo-1,4-beta-xylanase</fullName>
        <ecNumber evidence="4">3.2.1.8</ecNumber>
    </recommendedName>
</protein>
<feature type="non-terminal residue" evidence="12">
    <location>
        <position position="216"/>
    </location>
</feature>
<dbReference type="PANTHER" id="PTHR46828">
    <property type="entry name" value="ENDO-1,4-BETA-XYLANASE A-RELATED"/>
    <property type="match status" value="1"/>
</dbReference>
<evidence type="ECO:0000256" key="5">
    <source>
        <dbReference type="ARBA" id="ARBA00022651"/>
    </source>
</evidence>
<reference evidence="12" key="1">
    <citation type="submission" date="2023-03" db="EMBL/GenBank/DDBJ databases">
        <title>Massive genome expansion in bonnet fungi (Mycena s.s.) driven by repeated elements and novel gene families across ecological guilds.</title>
        <authorList>
            <consortium name="Lawrence Berkeley National Laboratory"/>
            <person name="Harder C.B."/>
            <person name="Miyauchi S."/>
            <person name="Viragh M."/>
            <person name="Kuo A."/>
            <person name="Thoen E."/>
            <person name="Andreopoulos B."/>
            <person name="Lu D."/>
            <person name="Skrede I."/>
            <person name="Drula E."/>
            <person name="Henrissat B."/>
            <person name="Morin E."/>
            <person name="Kohler A."/>
            <person name="Barry K."/>
            <person name="LaButti K."/>
            <person name="Morin E."/>
            <person name="Salamov A."/>
            <person name="Lipzen A."/>
            <person name="Mereny Z."/>
            <person name="Hegedus B."/>
            <person name="Baldrian P."/>
            <person name="Stursova M."/>
            <person name="Weitz H."/>
            <person name="Taylor A."/>
            <person name="Grigoriev I.V."/>
            <person name="Nagy L.G."/>
            <person name="Martin F."/>
            <person name="Kauserud H."/>
        </authorList>
    </citation>
    <scope>NUCLEOTIDE SEQUENCE</scope>
    <source>
        <strain evidence="12">9284</strain>
    </source>
</reference>